<name>A0A1N7NZB0_9BACL</name>
<evidence type="ECO:0000313" key="2">
    <source>
        <dbReference type="Proteomes" id="UP000186156"/>
    </source>
</evidence>
<dbReference type="OrthoDB" id="5066079at2"/>
<dbReference type="RefSeq" id="WP_076348311.1">
    <property type="nucleotide sequence ID" value="NZ_FTOO01000010.1"/>
</dbReference>
<dbReference type="Proteomes" id="UP000186156">
    <property type="component" value="Unassembled WGS sequence"/>
</dbReference>
<evidence type="ECO:0000313" key="1">
    <source>
        <dbReference type="EMBL" id="SIT03670.1"/>
    </source>
</evidence>
<accession>A0A1N7NZB0</accession>
<organism evidence="1 2">
    <name type="scientific">Alicyclobacillus vulcanalis</name>
    <dbReference type="NCBI Taxonomy" id="252246"/>
    <lineage>
        <taxon>Bacteria</taxon>
        <taxon>Bacillati</taxon>
        <taxon>Bacillota</taxon>
        <taxon>Bacilli</taxon>
        <taxon>Bacillales</taxon>
        <taxon>Alicyclobacillaceae</taxon>
        <taxon>Alicyclobacillus</taxon>
    </lineage>
</organism>
<protein>
    <recommendedName>
        <fullName evidence="3">Uracil DNA glycosylase superfamily protein</fullName>
    </recommendedName>
</protein>
<sequence>MDLVNTFADLVDILSKDYGVPDIVLETSTVLFILESPHIQELKHGAPVAGSSGATMSRHIFGPEYGHLPLGRMVKKNAEMGAKRPRLSAIGLINVCNIPLQQAAYPRDIQARYADWFKAMNAVRTQNQKMSFADPLEQDIQSYLAMHLRKKLQSYRGQSLTFVPCGRFAQKFFALADVDDEKWTVIDGVPHPSYNSWDRAQYARAVERVVEAVGRAGADLAVALESNGPRGA</sequence>
<reference evidence="2" key="1">
    <citation type="submission" date="2017-01" db="EMBL/GenBank/DDBJ databases">
        <authorList>
            <person name="Varghese N."/>
            <person name="Submissions S."/>
        </authorList>
    </citation>
    <scope>NUCLEOTIDE SEQUENCE [LARGE SCALE GENOMIC DNA]</scope>
    <source>
        <strain evidence="2">DSM 16176</strain>
    </source>
</reference>
<evidence type="ECO:0008006" key="3">
    <source>
        <dbReference type="Google" id="ProtNLM"/>
    </source>
</evidence>
<gene>
    <name evidence="1" type="ORF">SAMN05421799_11096</name>
</gene>
<dbReference type="EMBL" id="FTOO01000010">
    <property type="protein sequence ID" value="SIT03670.1"/>
    <property type="molecule type" value="Genomic_DNA"/>
</dbReference>
<proteinExistence type="predicted"/>
<dbReference type="AlphaFoldDB" id="A0A1N7NZB0"/>
<keyword evidence="2" id="KW-1185">Reference proteome</keyword>